<evidence type="ECO:0000256" key="1">
    <source>
        <dbReference type="SAM" id="Phobius"/>
    </source>
</evidence>
<accession>J1YDR5</accession>
<protein>
    <submittedName>
        <fullName evidence="2">Uncharacterized protein</fullName>
    </submittedName>
</protein>
<reference evidence="2 3" key="1">
    <citation type="journal article" date="2012" name="J. Bacteriol.">
        <title>Genome Sequence of Pectin-Degrading Alishewanella aestuarii Strain B11T, Isolated from Tidal Flat Sediment.</title>
        <authorList>
            <person name="Jung J."/>
            <person name="Choi S."/>
            <person name="Chun J."/>
            <person name="Park W."/>
        </authorList>
    </citation>
    <scope>NUCLEOTIDE SEQUENCE [LARGE SCALE GENOMIC DNA]</scope>
    <source>
        <strain evidence="2 3">B11</strain>
    </source>
</reference>
<feature type="transmembrane region" description="Helical" evidence="1">
    <location>
        <begin position="24"/>
        <end position="41"/>
    </location>
</feature>
<dbReference type="AlphaFoldDB" id="J1YDR5"/>
<dbReference type="Proteomes" id="UP000012043">
    <property type="component" value="Unassembled WGS sequence"/>
</dbReference>
<organism evidence="2 3">
    <name type="scientific">Alishewanella aestuarii B11</name>
    <dbReference type="NCBI Taxonomy" id="1197174"/>
    <lineage>
        <taxon>Bacteria</taxon>
        <taxon>Pseudomonadati</taxon>
        <taxon>Pseudomonadota</taxon>
        <taxon>Gammaproteobacteria</taxon>
        <taxon>Alteromonadales</taxon>
        <taxon>Alteromonadaceae</taxon>
        <taxon>Alishewanella</taxon>
    </lineage>
</organism>
<evidence type="ECO:0000313" key="2">
    <source>
        <dbReference type="EMBL" id="EJI86055.1"/>
    </source>
</evidence>
<name>J1YDR5_9ALTE</name>
<comment type="caution">
    <text evidence="2">The sequence shown here is derived from an EMBL/GenBank/DDBJ whole genome shotgun (WGS) entry which is preliminary data.</text>
</comment>
<keyword evidence="3" id="KW-1185">Reference proteome</keyword>
<keyword evidence="1" id="KW-0472">Membrane</keyword>
<dbReference type="EMBL" id="ALAB01000010">
    <property type="protein sequence ID" value="EJI86055.1"/>
    <property type="molecule type" value="Genomic_DNA"/>
</dbReference>
<keyword evidence="1" id="KW-1133">Transmembrane helix</keyword>
<sequence length="53" mass="6502">MLYKLLLASLGCNYYFQWQIRQCFLIYLLISDLYFFGLFRIKVYQCLKFKTGN</sequence>
<keyword evidence="1" id="KW-0812">Transmembrane</keyword>
<proteinExistence type="predicted"/>
<gene>
    <name evidence="2" type="ORF">AEST_11370</name>
</gene>
<evidence type="ECO:0000313" key="3">
    <source>
        <dbReference type="Proteomes" id="UP000012043"/>
    </source>
</evidence>